<proteinExistence type="predicted"/>
<evidence type="ECO:0000313" key="2">
    <source>
        <dbReference type="Proteomes" id="UP000034078"/>
    </source>
</evidence>
<protein>
    <recommendedName>
        <fullName evidence="3">Haloacid dehalogenase-like hydrolase</fullName>
    </recommendedName>
</protein>
<sequence length="256" mass="29026">MDHDGTLTDSDLEAREYREIVLDYMSSELGVPREEMKVLLERADAEIESKKEIYGWKIGDIFVAPATSDHYVKNTVAGSMALEMLAKESTSMKQFTDPAEVEKFVGQVFRASSSKLGVFYKWEAERCLRELNKTGRFMIITNSDPKVVLNKMTKLLGDDALDFSIVGNAKKYLPDPTWTGVVPEGMYKGFPGFPERGVNLQRKIYYMTLLDITSGAETALVLSATTPAWENNYYYRGEGKRFTSGNLNKITDWFLR</sequence>
<dbReference type="AlphaFoldDB" id="A0A837IDU5"/>
<reference evidence="1 2" key="1">
    <citation type="journal article" date="2015" name="Nature">
        <title>rRNA introns, odd ribosomes, and small enigmatic genomes across a large radiation of phyla.</title>
        <authorList>
            <person name="Brown C.T."/>
            <person name="Hug L.A."/>
            <person name="Thomas B.C."/>
            <person name="Sharon I."/>
            <person name="Castelle C.J."/>
            <person name="Singh A."/>
            <person name="Wilkins M.J."/>
            <person name="Williams K.H."/>
            <person name="Banfield J.F."/>
        </authorList>
    </citation>
    <scope>NUCLEOTIDE SEQUENCE [LARGE SCALE GENOMIC DNA]</scope>
</reference>
<evidence type="ECO:0008006" key="3">
    <source>
        <dbReference type="Google" id="ProtNLM"/>
    </source>
</evidence>
<dbReference type="Proteomes" id="UP000034078">
    <property type="component" value="Unassembled WGS sequence"/>
</dbReference>
<comment type="caution">
    <text evidence="1">The sequence shown here is derived from an EMBL/GenBank/DDBJ whole genome shotgun (WGS) entry which is preliminary data.</text>
</comment>
<gene>
    <name evidence="1" type="ORF">UX01_C0009G0014</name>
</gene>
<dbReference type="EMBL" id="LCKO01000009">
    <property type="protein sequence ID" value="KKT99584.1"/>
    <property type="molecule type" value="Genomic_DNA"/>
</dbReference>
<evidence type="ECO:0000313" key="1">
    <source>
        <dbReference type="EMBL" id="KKT99584.1"/>
    </source>
</evidence>
<organism evidence="1 2">
    <name type="scientific">Candidatus Collierbacteria bacterium GW2011_GWB2_45_17</name>
    <dbReference type="NCBI Taxonomy" id="1618388"/>
    <lineage>
        <taxon>Bacteria</taxon>
        <taxon>Candidatus Collieribacteriota</taxon>
    </lineage>
</organism>
<accession>A0A837IDU5</accession>
<name>A0A837IDU5_9BACT</name>